<dbReference type="AlphaFoldDB" id="W5UTH0"/>
<reference evidence="9 10" key="1">
    <citation type="journal article" date="2014" name="Genome Announc.">
        <title>Complete Genome Sequence of Mycoplasma bovoculi Strain M165/69T (ATCC 29104).</title>
        <authorList>
            <person name="Calcutt M.J."/>
            <person name="Foecking M.F."/>
        </authorList>
    </citation>
    <scope>NUCLEOTIDE SEQUENCE [LARGE SCALE GENOMIC DNA]</scope>
    <source>
        <strain evidence="9">M165/69</strain>
    </source>
</reference>
<evidence type="ECO:0000313" key="10">
    <source>
        <dbReference type="Proteomes" id="UP000019229"/>
    </source>
</evidence>
<evidence type="ECO:0000256" key="1">
    <source>
        <dbReference type="ARBA" id="ARBA00004651"/>
    </source>
</evidence>
<feature type="transmembrane region" description="Helical" evidence="7">
    <location>
        <begin position="290"/>
        <end position="310"/>
    </location>
</feature>
<evidence type="ECO:0000256" key="6">
    <source>
        <dbReference type="ARBA" id="ARBA00023136"/>
    </source>
</evidence>
<evidence type="ECO:0000256" key="3">
    <source>
        <dbReference type="ARBA" id="ARBA00022475"/>
    </source>
</evidence>
<dbReference type="STRING" id="743966.MYB_02640"/>
<dbReference type="SUPFAM" id="SSF161098">
    <property type="entry name" value="MetI-like"/>
    <property type="match status" value="2"/>
</dbReference>
<feature type="domain" description="ABC transmembrane type-1" evidence="8">
    <location>
        <begin position="73"/>
        <end position="255"/>
    </location>
</feature>
<feature type="transmembrane region" description="Helical" evidence="7">
    <location>
        <begin position="14"/>
        <end position="32"/>
    </location>
</feature>
<keyword evidence="4 7" id="KW-0812">Transmembrane</keyword>
<keyword evidence="3" id="KW-1003">Cell membrane</keyword>
<organism evidence="9 10">
    <name type="scientific">Mesomycoplasma bovoculi M165/69</name>
    <dbReference type="NCBI Taxonomy" id="743966"/>
    <lineage>
        <taxon>Bacteria</taxon>
        <taxon>Bacillati</taxon>
        <taxon>Mycoplasmatota</taxon>
        <taxon>Mycoplasmoidales</taxon>
        <taxon>Metamycoplasmataceae</taxon>
        <taxon>Mesomycoplasma</taxon>
    </lineage>
</organism>
<evidence type="ECO:0000256" key="7">
    <source>
        <dbReference type="SAM" id="Phobius"/>
    </source>
</evidence>
<dbReference type="Gene3D" id="1.10.3720.10">
    <property type="entry name" value="MetI-like"/>
    <property type="match status" value="2"/>
</dbReference>
<keyword evidence="10" id="KW-1185">Reference proteome</keyword>
<name>W5UTH0_9BACT</name>
<dbReference type="Proteomes" id="UP000019229">
    <property type="component" value="Chromosome"/>
</dbReference>
<evidence type="ECO:0000256" key="2">
    <source>
        <dbReference type="ARBA" id="ARBA00022448"/>
    </source>
</evidence>
<dbReference type="KEGG" id="mbc:MYB_02640"/>
<dbReference type="PROSITE" id="PS50928">
    <property type="entry name" value="ABC_TM1"/>
    <property type="match status" value="1"/>
</dbReference>
<dbReference type="HOGENOM" id="CLU_479675_0_0_14"/>
<accession>W5UTH0</accession>
<evidence type="ECO:0000256" key="5">
    <source>
        <dbReference type="ARBA" id="ARBA00022989"/>
    </source>
</evidence>
<dbReference type="InterPro" id="IPR000515">
    <property type="entry name" value="MetI-like"/>
</dbReference>
<comment type="subcellular location">
    <subcellularLocation>
        <location evidence="1">Cell membrane</location>
        <topology evidence="1">Multi-pass membrane protein</topology>
    </subcellularLocation>
</comment>
<sequence length="551" mass="64632">MNSNFFKLNKTKKIILFFIISAMIIVSFYTIFSPINAKGWFLVSTNISDFFIFSNHHPSYPNFSLWSFSFNLLWLTIKYTILGTLIGSFFAFWTSLFSSDFITNKYSKKIINFLIIFFKSFPIPFILLAISDIFSKQLAAVLIIFWFTWLWLHRYFLSFLNSIDWYNYHLQNQISKNKFVNFKNLILPIISNKFLGLFFYSLESNIRWTTIISAAGVIGIGKLIIDAQDPTIGWSVIGIPLIVLIFSIIILELIVIVLNKLAVNKKNVDLKQKNNFVLFWKLNYDKFAKLFILIIILMIAIWSIIDIPIWSVNTSKIKFFLKNIFNINWSLFSQNPDQNPIFMVWSLIAQMIVALIILFVFTILNVLLSNEKLNKPYQWIPGKIILIIFRIIPSTIFFFMLLPLSYIPPLLLTAILIGLKDSLELTKKINETLNSIDWKKYQLLKLQGWSKFKIIKDFVFPSIWPEYKNYLFVYSTNILHSLILFGYFSGSQLGQKISVSSSNFLTNSVNNFFTYAWVGWFVIFTLEILVLTSQDKWWKFLKIKFKNSFII</sequence>
<feature type="transmembrane region" description="Helical" evidence="7">
    <location>
        <begin position="231"/>
        <end position="258"/>
    </location>
</feature>
<feature type="transmembrane region" description="Helical" evidence="7">
    <location>
        <begin position="512"/>
        <end position="532"/>
    </location>
</feature>
<dbReference type="InterPro" id="IPR035906">
    <property type="entry name" value="MetI-like_sf"/>
</dbReference>
<feature type="transmembrane region" description="Helical" evidence="7">
    <location>
        <begin position="406"/>
        <end position="423"/>
    </location>
</feature>
<proteinExistence type="predicted"/>
<dbReference type="EMBL" id="CP007154">
    <property type="protein sequence ID" value="AHH45529.1"/>
    <property type="molecule type" value="Genomic_DNA"/>
</dbReference>
<keyword evidence="2" id="KW-0813">Transport</keyword>
<dbReference type="PATRIC" id="fig|743966.3.peg.530"/>
<evidence type="ECO:0000256" key="4">
    <source>
        <dbReference type="ARBA" id="ARBA00022692"/>
    </source>
</evidence>
<dbReference type="PANTHER" id="PTHR30043:SF1">
    <property type="entry name" value="ABC TRANSPORT SYSTEM PERMEASE PROTEIN P69"/>
    <property type="match status" value="1"/>
</dbReference>
<dbReference type="OrthoDB" id="401373at2"/>
<feature type="transmembrane region" description="Helical" evidence="7">
    <location>
        <begin position="72"/>
        <end position="98"/>
    </location>
</feature>
<evidence type="ECO:0000313" key="9">
    <source>
        <dbReference type="EMBL" id="AHH45529.1"/>
    </source>
</evidence>
<evidence type="ECO:0000259" key="8">
    <source>
        <dbReference type="PROSITE" id="PS50928"/>
    </source>
</evidence>
<feature type="transmembrane region" description="Helical" evidence="7">
    <location>
        <begin position="342"/>
        <end position="368"/>
    </location>
</feature>
<gene>
    <name evidence="9" type="ORF">MYB_02640</name>
</gene>
<protein>
    <submittedName>
        <fullName evidence="9">ABC transporter permease</fullName>
    </submittedName>
</protein>
<keyword evidence="5 7" id="KW-1133">Transmembrane helix</keyword>
<dbReference type="GO" id="GO:0005886">
    <property type="term" value="C:plasma membrane"/>
    <property type="evidence" value="ECO:0007669"/>
    <property type="project" value="UniProtKB-SubCell"/>
</dbReference>
<dbReference type="GO" id="GO:0055085">
    <property type="term" value="P:transmembrane transport"/>
    <property type="evidence" value="ECO:0007669"/>
    <property type="project" value="InterPro"/>
</dbReference>
<dbReference type="PANTHER" id="PTHR30043">
    <property type="entry name" value="PHOSPHONATES TRANSPORT SYSTEM PERMEASE PROTEIN"/>
    <property type="match status" value="1"/>
</dbReference>
<dbReference type="RefSeq" id="WP_022935101.1">
    <property type="nucleotide sequence ID" value="NZ_CP007154.1"/>
</dbReference>
<feature type="transmembrane region" description="Helical" evidence="7">
    <location>
        <begin position="470"/>
        <end position="488"/>
    </location>
</feature>
<feature type="transmembrane region" description="Helical" evidence="7">
    <location>
        <begin position="110"/>
        <end position="131"/>
    </location>
</feature>
<dbReference type="eggNOG" id="COG3639">
    <property type="taxonomic scope" value="Bacteria"/>
</dbReference>
<keyword evidence="6 7" id="KW-0472">Membrane</keyword>
<feature type="transmembrane region" description="Helical" evidence="7">
    <location>
        <begin position="137"/>
        <end position="157"/>
    </location>
</feature>